<comment type="caution">
    <text evidence="2">The sequence shown here is derived from an EMBL/GenBank/DDBJ whole genome shotgun (WGS) entry which is preliminary data.</text>
</comment>
<sequence>MPAAKKAKTPKLNDEEKPKDDVPKGSKSTPKVQDFISAIEPNVQTDVSAAPPVLHQILQCFSEEQIALVLSILKAKPNEISIKDYLNELRESIKPEESQSNRIVDSGEFWKRQFEIQRILTDKLQTRIASLQKRLQSMPSMTSMTSEDSEEEIPGIAPYSSESHKAQSLKPAKKKKRNRYDSLDSTPDEDDELALAYNHDHMMVATYCKSQYLHLSLRINQIRRSLHAEPASISCRKLIELSWKAISDCIPKYIGVRETNYHTKDVKCLAHLMSEIVECHKSCVEVSTEHYRTIVGRELVRKSNIIHSLCSFFDKALNEMNRLCITKAKLPIRSGNSISDRVDISADNDEPMMVRFVANLMIGILRKINWQKENDLHKQIIEGMLAIILNHIGRLISDIVFKEDVAASKLPGNITSGGPSLNSTKNESSLKSKYLIHILEMALKIRKETMGVGPTEELLQKAKRKIQNTLKNSIIGGGLLGLKLPDQIAEEPIDIPELKGLEMYGEEWTVQCVFTMIEMDEGEEGEEGEEGGGGGVLG</sequence>
<feature type="compositionally biased region" description="Basic and acidic residues" evidence="1">
    <location>
        <begin position="11"/>
        <end position="24"/>
    </location>
</feature>
<evidence type="ECO:0000313" key="2">
    <source>
        <dbReference type="EMBL" id="TGO13267.1"/>
    </source>
</evidence>
<dbReference type="Proteomes" id="UP000297777">
    <property type="component" value="Unassembled WGS sequence"/>
</dbReference>
<reference evidence="2 3" key="1">
    <citation type="submission" date="2017-12" db="EMBL/GenBank/DDBJ databases">
        <title>Comparative genomics of Botrytis spp.</title>
        <authorList>
            <person name="Valero-Jimenez C.A."/>
            <person name="Tapia P."/>
            <person name="Veloso J."/>
            <person name="Silva-Moreno E."/>
            <person name="Staats M."/>
            <person name="Valdes J.H."/>
            <person name="Van Kan J.A.L."/>
        </authorList>
    </citation>
    <scope>NUCLEOTIDE SEQUENCE [LARGE SCALE GENOMIC DNA]</scope>
    <source>
        <strain evidence="2 3">Bt9001</strain>
    </source>
</reference>
<name>A0A4Z1EWU7_9HELO</name>
<feature type="region of interest" description="Disordered" evidence="1">
    <location>
        <begin position="1"/>
        <end position="31"/>
    </location>
</feature>
<proteinExistence type="predicted"/>
<gene>
    <name evidence="2" type="ORF">BTUL_0073g00350</name>
</gene>
<evidence type="ECO:0000256" key="1">
    <source>
        <dbReference type="SAM" id="MobiDB-lite"/>
    </source>
</evidence>
<dbReference type="AlphaFoldDB" id="A0A4Z1EWU7"/>
<protein>
    <submittedName>
        <fullName evidence="2">Uncharacterized protein</fullName>
    </submittedName>
</protein>
<feature type="region of interest" description="Disordered" evidence="1">
    <location>
        <begin position="135"/>
        <end position="186"/>
    </location>
</feature>
<organism evidence="2 3">
    <name type="scientific">Botrytis tulipae</name>
    <dbReference type="NCBI Taxonomy" id="87230"/>
    <lineage>
        <taxon>Eukaryota</taxon>
        <taxon>Fungi</taxon>
        <taxon>Dikarya</taxon>
        <taxon>Ascomycota</taxon>
        <taxon>Pezizomycotina</taxon>
        <taxon>Leotiomycetes</taxon>
        <taxon>Helotiales</taxon>
        <taxon>Sclerotiniaceae</taxon>
        <taxon>Botrytis</taxon>
    </lineage>
</organism>
<feature type="compositionally biased region" description="Low complexity" evidence="1">
    <location>
        <begin position="137"/>
        <end position="146"/>
    </location>
</feature>
<evidence type="ECO:0000313" key="3">
    <source>
        <dbReference type="Proteomes" id="UP000297777"/>
    </source>
</evidence>
<keyword evidence="3" id="KW-1185">Reference proteome</keyword>
<dbReference type="OrthoDB" id="202825at2759"/>
<dbReference type="EMBL" id="PQXH01000073">
    <property type="protein sequence ID" value="TGO13267.1"/>
    <property type="molecule type" value="Genomic_DNA"/>
</dbReference>
<accession>A0A4Z1EWU7</accession>